<dbReference type="Gene3D" id="3.40.50.300">
    <property type="entry name" value="P-loop containing nucleotide triphosphate hydrolases"/>
    <property type="match status" value="1"/>
</dbReference>
<dbReference type="PANTHER" id="PTHR36168">
    <property type="entry name" value="CHROMOSOME 1, WHOLE GENOME SHOTGUN SEQUENCE"/>
    <property type="match status" value="1"/>
</dbReference>
<gene>
    <name evidence="1" type="ORF">C1645_736321</name>
</gene>
<proteinExistence type="predicted"/>
<dbReference type="AlphaFoldDB" id="A0A397T2F9"/>
<dbReference type="Proteomes" id="UP000265703">
    <property type="component" value="Unassembled WGS sequence"/>
</dbReference>
<reference evidence="1 2" key="1">
    <citation type="submission" date="2018-06" db="EMBL/GenBank/DDBJ databases">
        <title>Comparative genomics reveals the genomic features of Rhizophagus irregularis, R. cerebriforme, R. diaphanum and Gigaspora rosea, and their symbiotic lifestyle signature.</title>
        <authorList>
            <person name="Morin E."/>
            <person name="San Clemente H."/>
            <person name="Chen E.C.H."/>
            <person name="De La Providencia I."/>
            <person name="Hainaut M."/>
            <person name="Kuo A."/>
            <person name="Kohler A."/>
            <person name="Murat C."/>
            <person name="Tang N."/>
            <person name="Roy S."/>
            <person name="Loubradou J."/>
            <person name="Henrissat B."/>
            <person name="Grigoriev I.V."/>
            <person name="Corradi N."/>
            <person name="Roux C."/>
            <person name="Martin F.M."/>
        </authorList>
    </citation>
    <scope>NUCLEOTIDE SEQUENCE [LARGE SCALE GENOMIC DNA]</scope>
    <source>
        <strain evidence="1 2">DAOM 227022</strain>
    </source>
</reference>
<protein>
    <submittedName>
        <fullName evidence="1">P-loop containing nucleoside triphosphate hydrolase protein</fullName>
    </submittedName>
</protein>
<dbReference type="GO" id="GO:0016787">
    <property type="term" value="F:hydrolase activity"/>
    <property type="evidence" value="ECO:0007669"/>
    <property type="project" value="UniProtKB-KW"/>
</dbReference>
<keyword evidence="1" id="KW-0378">Hydrolase</keyword>
<keyword evidence="2" id="KW-1185">Reference proteome</keyword>
<accession>A0A397T2F9</accession>
<dbReference type="OrthoDB" id="511599at2759"/>
<name>A0A397T2F9_9GLOM</name>
<dbReference type="InterPro" id="IPR027417">
    <property type="entry name" value="P-loop_NTPase"/>
</dbReference>
<sequence>MGKILKMLGDILFALSINLYNQRCLNKIVEKGTRPVVETSDDELIPRPEIIERLKKIFQPCKSQSSYHMVCGEHGTGKTTLIKIASNEVGCGVIYVDIPANLEELGEAFGRAINFASVDHVSLLGRLMDKPKISEWGSAIRALDYASEVYKAKHDKPMVIVYDNISHLVHKNPDILDILQDNAKHSADDRKYITVFVSSEGSVPRRMQLIEIGDLTEEESMDYLVKKRGIKNIKDAEKIYGLVGGRIVDLKNVADDFCAGKSFEVVKQDILMEVEDKLRTANLLKNYQHYEVGKHVMNVLLRSKELSRIAYEEFFNEPAEAHEILEANIFSYHPEKNIVTFQSRSVEFYVKNIFY</sequence>
<organism evidence="1 2">
    <name type="scientific">Glomus cerebriforme</name>
    <dbReference type="NCBI Taxonomy" id="658196"/>
    <lineage>
        <taxon>Eukaryota</taxon>
        <taxon>Fungi</taxon>
        <taxon>Fungi incertae sedis</taxon>
        <taxon>Mucoromycota</taxon>
        <taxon>Glomeromycotina</taxon>
        <taxon>Glomeromycetes</taxon>
        <taxon>Glomerales</taxon>
        <taxon>Glomeraceae</taxon>
        <taxon>Glomus</taxon>
    </lineage>
</organism>
<dbReference type="STRING" id="658196.A0A397T2F9"/>
<dbReference type="EMBL" id="QKYT01000125">
    <property type="protein sequence ID" value="RIA92508.1"/>
    <property type="molecule type" value="Genomic_DNA"/>
</dbReference>
<dbReference type="PANTHER" id="PTHR36168:SF1">
    <property type="entry name" value="ORC1-LIKE AAA ATPASE DOMAIN-CONTAINING PROTEIN"/>
    <property type="match status" value="1"/>
</dbReference>
<dbReference type="SUPFAM" id="SSF52540">
    <property type="entry name" value="P-loop containing nucleoside triphosphate hydrolases"/>
    <property type="match status" value="1"/>
</dbReference>
<comment type="caution">
    <text evidence="1">The sequence shown here is derived from an EMBL/GenBank/DDBJ whole genome shotgun (WGS) entry which is preliminary data.</text>
</comment>
<evidence type="ECO:0000313" key="1">
    <source>
        <dbReference type="EMBL" id="RIA92508.1"/>
    </source>
</evidence>
<evidence type="ECO:0000313" key="2">
    <source>
        <dbReference type="Proteomes" id="UP000265703"/>
    </source>
</evidence>